<keyword evidence="1" id="KW-0808">Transferase</keyword>
<dbReference type="Gene3D" id="3.40.50.2000">
    <property type="entry name" value="Glycogen Phosphorylase B"/>
    <property type="match status" value="2"/>
</dbReference>
<dbReference type="Pfam" id="PF00534">
    <property type="entry name" value="Glycos_transf_1"/>
    <property type="match status" value="1"/>
</dbReference>
<dbReference type="SUPFAM" id="SSF53756">
    <property type="entry name" value="UDP-Glycosyltransferase/glycogen phosphorylase"/>
    <property type="match status" value="1"/>
</dbReference>
<reference evidence="3 4" key="1">
    <citation type="submission" date="2016-12" db="EMBL/GenBank/DDBJ databases">
        <title>Genome sequencing and description of Paenibacillus sp. nov. from high altitude lake in the Indian Trans- Himalayas.</title>
        <authorList>
            <person name="Kiran S."/>
            <person name="Swarnkar M.K."/>
            <person name="Rana A."/>
            <person name="Tewari R."/>
            <person name="Gulati A."/>
        </authorList>
    </citation>
    <scope>NUCLEOTIDE SEQUENCE [LARGE SCALE GENOMIC DNA]</scope>
    <source>
        <strain evidence="3 4">IHBB 9951</strain>
    </source>
</reference>
<dbReference type="PANTHER" id="PTHR46401:SF2">
    <property type="entry name" value="GLYCOSYLTRANSFERASE WBBK-RELATED"/>
    <property type="match status" value="1"/>
</dbReference>
<comment type="caution">
    <text evidence="3">The sequence shown here is derived from an EMBL/GenBank/DDBJ whole genome shotgun (WGS) entry which is preliminary data.</text>
</comment>
<dbReference type="CDD" id="cd03794">
    <property type="entry name" value="GT4_WbuB-like"/>
    <property type="match status" value="1"/>
</dbReference>
<protein>
    <submittedName>
        <fullName evidence="3">Glycosyltransferase WbuB</fullName>
    </submittedName>
</protein>
<sequence>MKPKIVFVINYFYPDYASTGQLLTELCLHIQNDFRITVIAAQPEEVESNTKERFLKDRLENIDIIRIRLPKQNKRSKWSRLRYIAAYFFYANLAMLRQKDAQIIYTVSTPPIIGGLIGSIGKFFKRVKHIYNIQDFNPEQAEAVSYMKNKAIYRAARWLDTMNCKYADHIVTVGHDMQETLQKRFSNWEATANSVINNWTDEQDIVPLTKDHPKVNEFIKNQGWENKFIIMYSGNMGLYYDLENLIKITKDLSKYEDIIFVFIGDGAVKSEMEAYVRTNRLKNVSFLPFQPKSEIKYTLNAADLHLVVNQKGIKGVSVPSKIYGVMAAGKPILGVLERGSEACLLIEKSGCGVVVEPQNYREITWQLLTLYQLDHDVLTRKGLQGREYLEKYLRKEQSLDKYRELLVSI</sequence>
<dbReference type="Proteomes" id="UP000189059">
    <property type="component" value="Unassembled WGS sequence"/>
</dbReference>
<evidence type="ECO:0000259" key="2">
    <source>
        <dbReference type="Pfam" id="PF00534"/>
    </source>
</evidence>
<gene>
    <name evidence="3" type="ORF">BBD40_27145</name>
</gene>
<name>A0ABX3JS51_9BACL</name>
<dbReference type="PANTHER" id="PTHR46401">
    <property type="entry name" value="GLYCOSYLTRANSFERASE WBBK-RELATED"/>
    <property type="match status" value="1"/>
</dbReference>
<evidence type="ECO:0000313" key="4">
    <source>
        <dbReference type="Proteomes" id="UP000189059"/>
    </source>
</evidence>
<feature type="domain" description="Glycosyl transferase family 1" evidence="2">
    <location>
        <begin position="217"/>
        <end position="372"/>
    </location>
</feature>
<evidence type="ECO:0000256" key="1">
    <source>
        <dbReference type="ARBA" id="ARBA00022679"/>
    </source>
</evidence>
<evidence type="ECO:0000313" key="3">
    <source>
        <dbReference type="EMBL" id="OOC59301.1"/>
    </source>
</evidence>
<organism evidence="3 4">
    <name type="scientific">Paenibacillus ihbetae</name>
    <dbReference type="NCBI Taxonomy" id="1870820"/>
    <lineage>
        <taxon>Bacteria</taxon>
        <taxon>Bacillati</taxon>
        <taxon>Bacillota</taxon>
        <taxon>Bacilli</taxon>
        <taxon>Bacillales</taxon>
        <taxon>Paenibacillaceae</taxon>
        <taxon>Paenibacillus</taxon>
    </lineage>
</organism>
<dbReference type="RefSeq" id="WP_077570348.1">
    <property type="nucleotide sequence ID" value="NZ_MRVI01000002.1"/>
</dbReference>
<accession>A0ABX3JS51</accession>
<proteinExistence type="predicted"/>
<dbReference type="EMBL" id="MRVI01000002">
    <property type="protein sequence ID" value="OOC59301.1"/>
    <property type="molecule type" value="Genomic_DNA"/>
</dbReference>
<dbReference type="InterPro" id="IPR001296">
    <property type="entry name" value="Glyco_trans_1"/>
</dbReference>
<keyword evidence="4" id="KW-1185">Reference proteome</keyword>